<dbReference type="Pfam" id="PF00249">
    <property type="entry name" value="Myb_DNA-binding"/>
    <property type="match status" value="1"/>
</dbReference>
<evidence type="ECO:0000313" key="14">
    <source>
        <dbReference type="EMBL" id="KAK2165871.1"/>
    </source>
</evidence>
<evidence type="ECO:0000259" key="12">
    <source>
        <dbReference type="PROSITE" id="PS51293"/>
    </source>
</evidence>
<evidence type="ECO:0000259" key="13">
    <source>
        <dbReference type="PROSITE" id="PS51294"/>
    </source>
</evidence>
<evidence type="ECO:0000256" key="3">
    <source>
        <dbReference type="ARBA" id="ARBA00022833"/>
    </source>
</evidence>
<feature type="domain" description="SANT" evidence="12">
    <location>
        <begin position="63"/>
        <end position="112"/>
    </location>
</feature>
<accession>A0AAD9K6N5</accession>
<reference evidence="14" key="1">
    <citation type="journal article" date="2023" name="Mol. Biol. Evol.">
        <title>Third-Generation Sequencing Reveals the Adaptive Role of the Epigenome in Three Deep-Sea Polychaetes.</title>
        <authorList>
            <person name="Perez M."/>
            <person name="Aroh O."/>
            <person name="Sun Y."/>
            <person name="Lan Y."/>
            <person name="Juniper S.K."/>
            <person name="Young C.R."/>
            <person name="Angers B."/>
            <person name="Qian P.Y."/>
        </authorList>
    </citation>
    <scope>NUCLEOTIDE SEQUENCE</scope>
    <source>
        <strain evidence="14">R07B-5</strain>
    </source>
</reference>
<gene>
    <name evidence="14" type="ORF">NP493_1345g00017</name>
</gene>
<name>A0AAD9K6N5_RIDPI</name>
<dbReference type="PROSITE" id="PS01357">
    <property type="entry name" value="ZF_ZZ_1"/>
    <property type="match status" value="1"/>
</dbReference>
<dbReference type="InterPro" id="IPR043145">
    <property type="entry name" value="Znf_ZZ_sf"/>
</dbReference>
<keyword evidence="4 7" id="KW-0805">Transcription regulation</keyword>
<dbReference type="PANTHER" id="PTHR12374:SF63">
    <property type="entry name" value="TRANSCRIPTIONAL ADAPTER 2-BETA"/>
    <property type="match status" value="1"/>
</dbReference>
<dbReference type="GO" id="GO:0005634">
    <property type="term" value="C:nucleus"/>
    <property type="evidence" value="ECO:0007669"/>
    <property type="project" value="UniProtKB-SubCell"/>
</dbReference>
<sequence length="463" mass="52977">MAKYRCTYCQNAILTCRIKCIECADFDLCLQCFACGVEASPHKKEHDYQVFDDGGFPIFTNHDSWVASEDESLLEAVEQYGFGNWEDVANHVKTKNAQECTDHYYAYYIQGNIGKVTFPKESASKTIDHTCLDGGPLSPTLTKPLPPADLTLDEQHILGYMPLRDDFEREYDNDAETLVSSLSHNYDDDELELEFKLAQIDMYRQRLKERQRWKVIAREFGLLQNACSTGLCGSVTNNNSNRKTPNKKKSSSSLSSTLSSSSLSKEEKEVEDRLRVFARFHTALEHQQTIDSLRKERRIKSKIKELMKYRRNGITKYDECAQFDVERMKRERKKENKKKMGNLTSLVKRNSMASKKGVCQERRKDGGGVDITTGDNDCKYNAKVAALPSSALLSEREKKLCHSIAMKPSNYITIKTCIVRDYLHRRQGIPVKIRFPNHLDKTHRRKILGFLSENGWISGIGSA</sequence>
<dbReference type="InterPro" id="IPR017884">
    <property type="entry name" value="SANT_dom"/>
</dbReference>
<dbReference type="PROSITE" id="PS50090">
    <property type="entry name" value="MYB_LIKE"/>
    <property type="match status" value="1"/>
</dbReference>
<dbReference type="InterPro" id="IPR041983">
    <property type="entry name" value="ADA2-like_ZZ"/>
</dbReference>
<dbReference type="SMART" id="SM00717">
    <property type="entry name" value="SANT"/>
    <property type="match status" value="1"/>
</dbReference>
<dbReference type="PROSITE" id="PS50135">
    <property type="entry name" value="ZF_ZZ_2"/>
    <property type="match status" value="1"/>
</dbReference>
<evidence type="ECO:0000256" key="4">
    <source>
        <dbReference type="ARBA" id="ARBA00023015"/>
    </source>
</evidence>
<dbReference type="Pfam" id="PF25299">
    <property type="entry name" value="ZZ_ADA2"/>
    <property type="match status" value="1"/>
</dbReference>
<feature type="domain" description="ZZ-type" evidence="11">
    <location>
        <begin position="1"/>
        <end position="56"/>
    </location>
</feature>
<dbReference type="InterPro" id="IPR036388">
    <property type="entry name" value="WH-like_DNA-bd_sf"/>
</dbReference>
<evidence type="ECO:0000313" key="15">
    <source>
        <dbReference type="Proteomes" id="UP001209878"/>
    </source>
</evidence>
<evidence type="ECO:0000256" key="8">
    <source>
        <dbReference type="PROSITE-ProRule" id="PRU00228"/>
    </source>
</evidence>
<dbReference type="EMBL" id="JAODUO010001344">
    <property type="protein sequence ID" value="KAK2165871.1"/>
    <property type="molecule type" value="Genomic_DNA"/>
</dbReference>
<dbReference type="Proteomes" id="UP001209878">
    <property type="component" value="Unassembled WGS sequence"/>
</dbReference>
<dbReference type="InterPro" id="IPR000433">
    <property type="entry name" value="Znf_ZZ"/>
</dbReference>
<dbReference type="GO" id="GO:0008270">
    <property type="term" value="F:zinc ion binding"/>
    <property type="evidence" value="ECO:0007669"/>
    <property type="project" value="UniProtKB-KW"/>
</dbReference>
<dbReference type="GO" id="GO:0070461">
    <property type="term" value="C:SAGA-type complex"/>
    <property type="evidence" value="ECO:0007669"/>
    <property type="project" value="UniProtKB-ARBA"/>
</dbReference>
<keyword evidence="1" id="KW-0479">Metal-binding</keyword>
<dbReference type="Gene3D" id="1.10.10.60">
    <property type="entry name" value="Homeodomain-like"/>
    <property type="match status" value="1"/>
</dbReference>
<evidence type="ECO:0000256" key="7">
    <source>
        <dbReference type="PIRNR" id="PIRNR025024"/>
    </source>
</evidence>
<feature type="region of interest" description="Disordered" evidence="9">
    <location>
        <begin position="233"/>
        <end position="265"/>
    </location>
</feature>
<dbReference type="Gene3D" id="3.30.60.90">
    <property type="match status" value="1"/>
</dbReference>
<dbReference type="SMART" id="SM00291">
    <property type="entry name" value="ZnF_ZZ"/>
    <property type="match status" value="1"/>
</dbReference>
<dbReference type="SUPFAM" id="SSF46689">
    <property type="entry name" value="Homeodomain-like"/>
    <property type="match status" value="2"/>
</dbReference>
<keyword evidence="2 8" id="KW-0863">Zinc-finger</keyword>
<protein>
    <recommendedName>
        <fullName evidence="7">Transcriptional adapter</fullName>
    </recommendedName>
</protein>
<dbReference type="PROSITE" id="PS51294">
    <property type="entry name" value="HTH_MYB"/>
    <property type="match status" value="1"/>
</dbReference>
<dbReference type="InterPro" id="IPR016827">
    <property type="entry name" value="Ada2/TADA2"/>
</dbReference>
<dbReference type="PROSITE" id="PS51293">
    <property type="entry name" value="SANT"/>
    <property type="match status" value="1"/>
</dbReference>
<dbReference type="PANTHER" id="PTHR12374">
    <property type="entry name" value="TRANSCRIPTIONAL ADAPTOR 2 ADA2 -RELATED"/>
    <property type="match status" value="1"/>
</dbReference>
<dbReference type="InterPro" id="IPR017930">
    <property type="entry name" value="Myb_dom"/>
</dbReference>
<dbReference type="GO" id="GO:0003713">
    <property type="term" value="F:transcription coactivator activity"/>
    <property type="evidence" value="ECO:0007669"/>
    <property type="project" value="InterPro"/>
</dbReference>
<evidence type="ECO:0000259" key="11">
    <source>
        <dbReference type="PROSITE" id="PS50135"/>
    </source>
</evidence>
<keyword evidence="5 7" id="KW-0804">Transcription</keyword>
<comment type="caution">
    <text evidence="14">The sequence shown here is derived from an EMBL/GenBank/DDBJ whole genome shotgun (WGS) entry which is preliminary data.</text>
</comment>
<feature type="domain" description="HTH myb-type" evidence="13">
    <location>
        <begin position="61"/>
        <end position="112"/>
    </location>
</feature>
<dbReference type="GO" id="GO:0006338">
    <property type="term" value="P:chromatin remodeling"/>
    <property type="evidence" value="ECO:0007669"/>
    <property type="project" value="TreeGrafter"/>
</dbReference>
<evidence type="ECO:0000256" key="2">
    <source>
        <dbReference type="ARBA" id="ARBA00022771"/>
    </source>
</evidence>
<dbReference type="InterPro" id="IPR055141">
    <property type="entry name" value="TADA2A_B-like_dom"/>
</dbReference>
<dbReference type="FunFam" id="1.10.10.60:FF:000110">
    <property type="entry name" value="Transcriptional adapter"/>
    <property type="match status" value="1"/>
</dbReference>
<dbReference type="CDD" id="cd02335">
    <property type="entry name" value="ZZ_ADA2"/>
    <property type="match status" value="1"/>
</dbReference>
<evidence type="ECO:0000256" key="5">
    <source>
        <dbReference type="ARBA" id="ARBA00023163"/>
    </source>
</evidence>
<feature type="compositionally biased region" description="Low complexity" evidence="9">
    <location>
        <begin position="251"/>
        <end position="263"/>
    </location>
</feature>
<dbReference type="InterPro" id="IPR001005">
    <property type="entry name" value="SANT/Myb"/>
</dbReference>
<dbReference type="CDD" id="cd00167">
    <property type="entry name" value="SANT"/>
    <property type="match status" value="1"/>
</dbReference>
<dbReference type="Gene3D" id="1.10.10.10">
    <property type="entry name" value="Winged helix-like DNA-binding domain superfamily/Winged helix DNA-binding domain"/>
    <property type="match status" value="1"/>
</dbReference>
<keyword evidence="6 7" id="KW-0539">Nucleus</keyword>
<organism evidence="14 15">
    <name type="scientific">Ridgeia piscesae</name>
    <name type="common">Tubeworm</name>
    <dbReference type="NCBI Taxonomy" id="27915"/>
    <lineage>
        <taxon>Eukaryota</taxon>
        <taxon>Metazoa</taxon>
        <taxon>Spiralia</taxon>
        <taxon>Lophotrochozoa</taxon>
        <taxon>Annelida</taxon>
        <taxon>Polychaeta</taxon>
        <taxon>Sedentaria</taxon>
        <taxon>Canalipalpata</taxon>
        <taxon>Sabellida</taxon>
        <taxon>Siboglinidae</taxon>
        <taxon>Ridgeia</taxon>
    </lineage>
</organism>
<keyword evidence="3" id="KW-0862">Zinc</keyword>
<dbReference type="GO" id="GO:0006357">
    <property type="term" value="P:regulation of transcription by RNA polymerase II"/>
    <property type="evidence" value="ECO:0007669"/>
    <property type="project" value="InterPro"/>
</dbReference>
<keyword evidence="15" id="KW-1185">Reference proteome</keyword>
<dbReference type="AlphaFoldDB" id="A0AAD9K6N5"/>
<evidence type="ECO:0000256" key="9">
    <source>
        <dbReference type="SAM" id="MobiDB-lite"/>
    </source>
</evidence>
<dbReference type="SUPFAM" id="SSF57850">
    <property type="entry name" value="RING/U-box"/>
    <property type="match status" value="1"/>
</dbReference>
<feature type="domain" description="Myb-like" evidence="10">
    <location>
        <begin position="64"/>
        <end position="108"/>
    </location>
</feature>
<evidence type="ECO:0000256" key="1">
    <source>
        <dbReference type="ARBA" id="ARBA00022723"/>
    </source>
</evidence>
<proteinExistence type="predicted"/>
<dbReference type="PIRSF" id="PIRSF025024">
    <property type="entry name" value="Transcriptional_adaptor_2"/>
    <property type="match status" value="1"/>
</dbReference>
<evidence type="ECO:0000256" key="6">
    <source>
        <dbReference type="ARBA" id="ARBA00023242"/>
    </source>
</evidence>
<dbReference type="GO" id="GO:0003682">
    <property type="term" value="F:chromatin binding"/>
    <property type="evidence" value="ECO:0007669"/>
    <property type="project" value="TreeGrafter"/>
</dbReference>
<evidence type="ECO:0000259" key="10">
    <source>
        <dbReference type="PROSITE" id="PS50090"/>
    </source>
</evidence>
<dbReference type="Pfam" id="PF22941">
    <property type="entry name" value="TADA2A-like_3rd"/>
    <property type="match status" value="1"/>
</dbReference>
<comment type="subcellular location">
    <subcellularLocation>
        <location evidence="7">Nucleus</location>
    </subcellularLocation>
</comment>
<dbReference type="InterPro" id="IPR009057">
    <property type="entry name" value="Homeodomain-like_sf"/>
</dbReference>